<dbReference type="GeneID" id="59317876"/>
<feature type="compositionally biased region" description="Polar residues" evidence="2">
    <location>
        <begin position="319"/>
        <end position="335"/>
    </location>
</feature>
<feature type="compositionally biased region" description="Pro residues" evidence="2">
    <location>
        <begin position="263"/>
        <end position="275"/>
    </location>
</feature>
<accession>A0A8H5V1T8</accession>
<evidence type="ECO:0000313" key="3">
    <source>
        <dbReference type="EMBL" id="KAF5607742.1"/>
    </source>
</evidence>
<dbReference type="Proteomes" id="UP000547976">
    <property type="component" value="Unassembled WGS sequence"/>
</dbReference>
<feature type="compositionally biased region" description="Basic and acidic residues" evidence="2">
    <location>
        <begin position="176"/>
        <end position="189"/>
    </location>
</feature>
<keyword evidence="1" id="KW-0175">Coiled coil</keyword>
<feature type="compositionally biased region" description="Basic and acidic residues" evidence="2">
    <location>
        <begin position="514"/>
        <end position="523"/>
    </location>
</feature>
<feature type="compositionally biased region" description="Low complexity" evidence="2">
    <location>
        <begin position="470"/>
        <end position="484"/>
    </location>
</feature>
<organism evidence="3 4">
    <name type="scientific">Gibberella subglutinans</name>
    <name type="common">Fusarium subglutinans</name>
    <dbReference type="NCBI Taxonomy" id="42677"/>
    <lineage>
        <taxon>Eukaryota</taxon>
        <taxon>Fungi</taxon>
        <taxon>Dikarya</taxon>
        <taxon>Ascomycota</taxon>
        <taxon>Pezizomycotina</taxon>
        <taxon>Sordariomycetes</taxon>
        <taxon>Hypocreomycetidae</taxon>
        <taxon>Hypocreales</taxon>
        <taxon>Nectriaceae</taxon>
        <taxon>Fusarium</taxon>
        <taxon>Fusarium fujikuroi species complex</taxon>
    </lineage>
</organism>
<feature type="compositionally biased region" description="Basic and acidic residues" evidence="2">
    <location>
        <begin position="575"/>
        <end position="656"/>
    </location>
</feature>
<evidence type="ECO:0000256" key="2">
    <source>
        <dbReference type="SAM" id="MobiDB-lite"/>
    </source>
</evidence>
<evidence type="ECO:0000256" key="1">
    <source>
        <dbReference type="SAM" id="Coils"/>
    </source>
</evidence>
<name>A0A8H5V1T8_GIBSU</name>
<dbReference type="RefSeq" id="XP_036539406.1">
    <property type="nucleotide sequence ID" value="XM_036683158.1"/>
</dbReference>
<feature type="region of interest" description="Disordered" evidence="2">
    <location>
        <begin position="176"/>
        <end position="682"/>
    </location>
</feature>
<dbReference type="EMBL" id="JAAOAV010000047">
    <property type="protein sequence ID" value="KAF5607742.1"/>
    <property type="molecule type" value="Genomic_DNA"/>
</dbReference>
<evidence type="ECO:0000313" key="4">
    <source>
        <dbReference type="Proteomes" id="UP000547976"/>
    </source>
</evidence>
<protein>
    <submittedName>
        <fullName evidence="3">Uncharacterized protein</fullName>
    </submittedName>
</protein>
<dbReference type="AlphaFoldDB" id="A0A8H5V1T8"/>
<feature type="region of interest" description="Disordered" evidence="2">
    <location>
        <begin position="1"/>
        <end position="61"/>
    </location>
</feature>
<feature type="compositionally biased region" description="Low complexity" evidence="2">
    <location>
        <begin position="276"/>
        <end position="289"/>
    </location>
</feature>
<feature type="compositionally biased region" description="Basic and acidic residues" evidence="2">
    <location>
        <begin position="666"/>
        <end position="682"/>
    </location>
</feature>
<feature type="compositionally biased region" description="Basic residues" evidence="2">
    <location>
        <begin position="190"/>
        <end position="204"/>
    </location>
</feature>
<feature type="compositionally biased region" description="Acidic residues" evidence="2">
    <location>
        <begin position="451"/>
        <end position="461"/>
    </location>
</feature>
<dbReference type="OrthoDB" id="3440029at2759"/>
<feature type="coiled-coil region" evidence="1">
    <location>
        <begin position="134"/>
        <end position="161"/>
    </location>
</feature>
<comment type="caution">
    <text evidence="3">The sequence shown here is derived from an EMBL/GenBank/DDBJ whole genome shotgun (WGS) entry which is preliminary data.</text>
</comment>
<feature type="compositionally biased region" description="Polar residues" evidence="2">
    <location>
        <begin position="22"/>
        <end position="35"/>
    </location>
</feature>
<reference evidence="3 4" key="1">
    <citation type="submission" date="2020-05" db="EMBL/GenBank/DDBJ databases">
        <title>Identification and distribution of gene clusters putatively required for synthesis of sphingolipid metabolism inhibitors in phylogenetically diverse species of the filamentous fungus Fusarium.</title>
        <authorList>
            <person name="Kim H.-S."/>
            <person name="Busman M."/>
            <person name="Brown D.W."/>
            <person name="Divon H."/>
            <person name="Uhlig S."/>
            <person name="Proctor R.H."/>
        </authorList>
    </citation>
    <scope>NUCLEOTIDE SEQUENCE [LARGE SCALE GENOMIC DNA]</scope>
    <source>
        <strain evidence="3 4">NRRL 66333</strain>
    </source>
</reference>
<feature type="compositionally biased region" description="Basic and acidic residues" evidence="2">
    <location>
        <begin position="532"/>
        <end position="556"/>
    </location>
</feature>
<proteinExistence type="predicted"/>
<feature type="compositionally biased region" description="Low complexity" evidence="2">
    <location>
        <begin position="439"/>
        <end position="450"/>
    </location>
</feature>
<gene>
    <name evidence="3" type="ORF">FSUBG_5099</name>
</gene>
<keyword evidence="4" id="KW-1185">Reference proteome</keyword>
<sequence length="682" mass="77069">MAGIPPVGAMPRSIPAPMHHTQAPQTRPSMPQQTGAPAGLPAFMPANTRPYSHPPQPPMDLRLQDHAEIKNVRSGELPMYRALRLEKTPVASSGGKARDTEYDWETITRTDKNMSQSRIKERIEHLDRTTRPVSKKKQDKNETIQLQLDRAQADLTKEDRDFRFYYKLAQIESEWRAADDPRHRDDRSVRSSKKHRSHSKRSKSPRLERVAINAYFQRMPASSRHNSRTLDTHVSMRQPRQAQQTHTQPHMGGLPPVTLPQGFGPPPPPPPPPPAAAAAAAAPVVAAPVGPAPPPATDPRLNGQLRPPTGEQNVPRMPQAQSPRQGQFNNAQQSGMPPAKPGNAVPHNAGVVPPVLRPVPAPAPAQGQVPARPPPRLPAINVPIDRPPHGPFPGAKAPPQMPSSGSGAPKTSYEAGNRSPKKTAPEPGFKFEDKVKAYDNSGRSSSPSNGDSDEWSEDESEDTRPSSVDSGSSPQRGRGRSPNPKRMPSDHHENIIIQDPRNIRKDAEYIADGRSSRHSDQQHVRFNSPGRRYRDESRSPRGEYHSPREQPWKGEPPRIIQAARPSVRHVRGTAPRRDDSYDIRPSRTDKPLERARLDDGHRDRDVRRDNDRFKHLEEDLRRRRELKERREDRRPDDYKYVHPEPRWSDRRAREYMSHSGPRFSRQHHEDREDFRRYTGRRD</sequence>
<feature type="compositionally biased region" description="Polar residues" evidence="2">
    <location>
        <begin position="238"/>
        <end position="248"/>
    </location>
</feature>